<proteinExistence type="predicted"/>
<feature type="compositionally biased region" description="Low complexity" evidence="1">
    <location>
        <begin position="50"/>
        <end position="69"/>
    </location>
</feature>
<dbReference type="EMBL" id="RWJN01000060">
    <property type="protein sequence ID" value="TCD68668.1"/>
    <property type="molecule type" value="Genomic_DNA"/>
</dbReference>
<sequence>MPTIAIAESSPVQTSERVPTPYPSSNPASSDSSRPGSFETTAGCDDLVEIPISSSPPTSSPGVITTPPSVEQETRNSRDADVSIVVQASLSSYKDALDHDFGALPKDCAGLPLLSADEANDTDMESSGGESWIEDYIDEGREQSDLDPAQLDFARRLNAKLLQVLELQSRIQSLPDDEDISPYSRDLRARAAGLPAGDPAEASSNSSSGSLPVPTIPLEPPGTTGVVAASISEGHYEEDGPSDDDKENSSPIRPAFSQEPRTPDLYATALVDPPAAPKKTTRHIHHRSPRADPPRLFLHPETLNVATFDANSADVSDVFTDDPSGVPETAVSGAYTQVSGLKRSSAEPDGKIPIKKRKVSAREHSSQAETTSQCNEQAAQDVLSVLLHPGKFATRRASLRKAASLTSEVSMSEPSSPAVNVKQEDEQHPLHTHLSPINESHFLLNDSIEPSKIYPPTRPVTPIPLNSRSKFKANLASQSRSPDSLPFPLPIVAPPPFVDIPRAPVNEEEVAEGRLRLMLLKEREERELDGLADLRAGVVVDGGGDGEDTDDEDEEMESDEDEEEAEVWRAVSGKDVRGGGADDVEESSMTDAVDVFEWPLHSQICIDDEFRQEVVEWILDVNPPSFPSKPSVGKHLRDQLTTSPDTRWHAVQLFNRYLVRLGTSPPSSPRSSYGELTEGSTITSEDERSNFIWDLVLGCLALSVKFHRDVLGPFFPVLSDEFLILAAHDIEYDDFEAAQREIFSVFSYCLGSVTPGAYIQELWTTLPSLQRLLSFKGALEAVNRATWEILNDTLFELSYFKFPTSLLTACALNLGIVDTLVLKSRVDALAPLQNRTERWRARRGARCECAPTRKDVQQKVKDVEADIREVLRIEKIMPAAAFAGDLPGTQLGNDGRQQSATDWKRVALLQPQNNARWLLYLHQNEKLGVYDLIAGIDSVMDDLSRPGPPSRLSPSKHTSLQLWNMYAQSRFPCVVMDILIGPDMFCESESAFKNLAYSKLILTLLSDTLNFFHNSPSSVAKTKCFAEILGKLDQFARVMWNNRHLIEIVPNASFKYPEYAEERDEMEDKDFGQSCLMAAMLLLEYRGQYIEQPASVTDTIMYLLYVWTYNTVYTESTVSLNLMVEAFFKREQDLVVFFKGYLASCHSDYPSHLAAKLCHLLRDKRTVGRQADQLCRLSNVFLIATGGLPSVRFEDGTGFVPSLMMIQCFRALLEVTEEGSRARVHREFARCAGKYNLIAIRFLHIYSKFRFK</sequence>
<evidence type="ECO:0000256" key="1">
    <source>
        <dbReference type="SAM" id="MobiDB-lite"/>
    </source>
</evidence>
<evidence type="ECO:0000313" key="2">
    <source>
        <dbReference type="EMBL" id="TCD68668.1"/>
    </source>
</evidence>
<feature type="compositionally biased region" description="Basic residues" evidence="1">
    <location>
        <begin position="279"/>
        <end position="288"/>
    </location>
</feature>
<comment type="caution">
    <text evidence="2">The sequence shown here is derived from an EMBL/GenBank/DDBJ whole genome shotgun (WGS) entry which is preliminary data.</text>
</comment>
<feature type="compositionally biased region" description="Low complexity" evidence="1">
    <location>
        <begin position="23"/>
        <end position="37"/>
    </location>
</feature>
<feature type="region of interest" description="Disordered" evidence="1">
    <location>
        <begin position="194"/>
        <end position="296"/>
    </location>
</feature>
<feature type="region of interest" description="Disordered" evidence="1">
    <location>
        <begin position="1"/>
        <end position="78"/>
    </location>
</feature>
<evidence type="ECO:0000313" key="3">
    <source>
        <dbReference type="Proteomes" id="UP000292702"/>
    </source>
</evidence>
<keyword evidence="3" id="KW-1185">Reference proteome</keyword>
<accession>A0A4R0RX54</accession>
<dbReference type="STRING" id="92696.A0A4R0RX54"/>
<feature type="compositionally biased region" description="Acidic residues" evidence="1">
    <location>
        <begin position="544"/>
        <end position="565"/>
    </location>
</feature>
<dbReference type="OrthoDB" id="3250555at2759"/>
<reference evidence="2 3" key="1">
    <citation type="submission" date="2018-11" db="EMBL/GenBank/DDBJ databases">
        <title>Genome assembly of Steccherinum ochraceum LE-BIN_3174, the white-rot fungus of the Steccherinaceae family (The Residual Polyporoid clade, Polyporales, Basidiomycota).</title>
        <authorList>
            <person name="Fedorova T.V."/>
            <person name="Glazunova O.A."/>
            <person name="Landesman E.O."/>
            <person name="Moiseenko K.V."/>
            <person name="Psurtseva N.V."/>
            <person name="Savinova O.S."/>
            <person name="Shakhova N.V."/>
            <person name="Tyazhelova T.V."/>
            <person name="Vasina D.V."/>
        </authorList>
    </citation>
    <scope>NUCLEOTIDE SEQUENCE [LARGE SCALE GENOMIC DNA]</scope>
    <source>
        <strain evidence="2 3">LE-BIN_3174</strain>
    </source>
</reference>
<protein>
    <submittedName>
        <fullName evidence="2">Uncharacterized protein</fullName>
    </submittedName>
</protein>
<organism evidence="2 3">
    <name type="scientific">Steccherinum ochraceum</name>
    <dbReference type="NCBI Taxonomy" id="92696"/>
    <lineage>
        <taxon>Eukaryota</taxon>
        <taxon>Fungi</taxon>
        <taxon>Dikarya</taxon>
        <taxon>Basidiomycota</taxon>
        <taxon>Agaricomycotina</taxon>
        <taxon>Agaricomycetes</taxon>
        <taxon>Polyporales</taxon>
        <taxon>Steccherinaceae</taxon>
        <taxon>Steccherinum</taxon>
    </lineage>
</organism>
<dbReference type="Proteomes" id="UP000292702">
    <property type="component" value="Unassembled WGS sequence"/>
</dbReference>
<dbReference type="AlphaFoldDB" id="A0A4R0RX54"/>
<feature type="region of interest" description="Disordered" evidence="1">
    <location>
        <begin position="356"/>
        <end position="375"/>
    </location>
</feature>
<gene>
    <name evidence="2" type="ORF">EIP91_010190</name>
</gene>
<name>A0A4R0RX54_9APHY</name>
<feature type="region of interest" description="Disordered" evidence="1">
    <location>
        <begin position="538"/>
        <end position="566"/>
    </location>
</feature>